<feature type="region of interest" description="Disordered" evidence="1">
    <location>
        <begin position="130"/>
        <end position="155"/>
    </location>
</feature>
<evidence type="ECO:0000313" key="3">
    <source>
        <dbReference type="EMBL" id="WZN59613.1"/>
    </source>
</evidence>
<evidence type="ECO:0000259" key="2">
    <source>
        <dbReference type="Pfam" id="PF00271"/>
    </source>
</evidence>
<dbReference type="Pfam" id="PF00271">
    <property type="entry name" value="Helicase_C"/>
    <property type="match status" value="1"/>
</dbReference>
<keyword evidence="3" id="KW-0547">Nucleotide-binding</keyword>
<keyword evidence="3" id="KW-0378">Hydrolase</keyword>
<dbReference type="EMBL" id="CP151502">
    <property type="protein sequence ID" value="WZN59613.1"/>
    <property type="molecule type" value="Genomic_DNA"/>
</dbReference>
<dbReference type="SUPFAM" id="SSF52540">
    <property type="entry name" value="P-loop containing nucleoside triphosphate hydrolases"/>
    <property type="match status" value="1"/>
</dbReference>
<dbReference type="Gene3D" id="3.40.50.300">
    <property type="entry name" value="P-loop containing nucleotide triphosphate hydrolases"/>
    <property type="match status" value="1"/>
</dbReference>
<sequence>MLNSRAGHFPVRFCRARRGPCRGERRRAGWSSTVVMGEKSPQKDPDKNDSVREFYLAVGNTTMKLPTLRNLLQALDAQEPNLCALIVCSSRDTLDELASALTSGGYECSVLHSDMHSGWRKAVLDGFNEEGRRRRGSKGDDEGVGEGFRDDDASAPVTDGGKMPILLSSDVCLPRTTAGELRRAVRLLISFDAPTRREDHHLRAACVSSGGILINVLAANEASMLKSLCSFTPAGKKVEELPLILSDLFTVKND</sequence>
<dbReference type="AlphaFoldDB" id="A0AAX4P0H0"/>
<evidence type="ECO:0000256" key="1">
    <source>
        <dbReference type="SAM" id="MobiDB-lite"/>
    </source>
</evidence>
<feature type="domain" description="Helicase C-terminal" evidence="2">
    <location>
        <begin position="67"/>
        <end position="131"/>
    </location>
</feature>
<dbReference type="InterPro" id="IPR001650">
    <property type="entry name" value="Helicase_C-like"/>
</dbReference>
<accession>A0AAX4P0H0</accession>
<feature type="compositionally biased region" description="Basic and acidic residues" evidence="1">
    <location>
        <begin position="130"/>
        <end position="152"/>
    </location>
</feature>
<organism evidence="3 4">
    <name type="scientific">Chloropicon roscoffensis</name>
    <dbReference type="NCBI Taxonomy" id="1461544"/>
    <lineage>
        <taxon>Eukaryota</taxon>
        <taxon>Viridiplantae</taxon>
        <taxon>Chlorophyta</taxon>
        <taxon>Chloropicophyceae</taxon>
        <taxon>Chloropicales</taxon>
        <taxon>Chloropicaceae</taxon>
        <taxon>Chloropicon</taxon>
    </lineage>
</organism>
<proteinExistence type="predicted"/>
<gene>
    <name evidence="3" type="ORF">HKI87_02g11390</name>
</gene>
<keyword evidence="3" id="KW-0067">ATP-binding</keyword>
<protein>
    <submittedName>
        <fullName evidence="3">Helicase C-terminal domain-containing protein</fullName>
    </submittedName>
</protein>
<dbReference type="InterPro" id="IPR027417">
    <property type="entry name" value="P-loop_NTPase"/>
</dbReference>
<name>A0AAX4P0H0_9CHLO</name>
<keyword evidence="3" id="KW-0347">Helicase</keyword>
<dbReference type="Proteomes" id="UP001472866">
    <property type="component" value="Chromosome 02"/>
</dbReference>
<dbReference type="GO" id="GO:0004386">
    <property type="term" value="F:helicase activity"/>
    <property type="evidence" value="ECO:0007669"/>
    <property type="project" value="UniProtKB-KW"/>
</dbReference>
<reference evidence="3 4" key="1">
    <citation type="submission" date="2024-03" db="EMBL/GenBank/DDBJ databases">
        <title>Complete genome sequence of the green alga Chloropicon roscoffensis RCC1871.</title>
        <authorList>
            <person name="Lemieux C."/>
            <person name="Pombert J.-F."/>
            <person name="Otis C."/>
            <person name="Turmel M."/>
        </authorList>
    </citation>
    <scope>NUCLEOTIDE SEQUENCE [LARGE SCALE GENOMIC DNA]</scope>
    <source>
        <strain evidence="3 4">RCC1871</strain>
    </source>
</reference>
<keyword evidence="4" id="KW-1185">Reference proteome</keyword>
<evidence type="ECO:0000313" key="4">
    <source>
        <dbReference type="Proteomes" id="UP001472866"/>
    </source>
</evidence>